<reference evidence="1" key="1">
    <citation type="submission" date="2020-07" db="EMBL/GenBank/DDBJ databases">
        <authorList>
            <person name="Lin J."/>
        </authorList>
    </citation>
    <scope>NUCLEOTIDE SEQUENCE</scope>
</reference>
<dbReference type="EMBL" id="LR862136">
    <property type="protein sequence ID" value="CAD1842497.1"/>
    <property type="molecule type" value="Genomic_DNA"/>
</dbReference>
<dbReference type="CDD" id="cd04481">
    <property type="entry name" value="RPA1_DBD_B_like"/>
    <property type="match status" value="1"/>
</dbReference>
<dbReference type="Gene3D" id="2.40.50.140">
    <property type="entry name" value="Nucleic acid-binding proteins"/>
    <property type="match status" value="2"/>
</dbReference>
<evidence type="ECO:0008006" key="2">
    <source>
        <dbReference type="Google" id="ProtNLM"/>
    </source>
</evidence>
<evidence type="ECO:0000313" key="1">
    <source>
        <dbReference type="EMBL" id="CAD1842497.1"/>
    </source>
</evidence>
<accession>A0A6V7QHU9</accession>
<dbReference type="PANTHER" id="PTHR47165">
    <property type="entry name" value="OS03G0429900 PROTEIN"/>
    <property type="match status" value="1"/>
</dbReference>
<name>A0A6V7QHU9_ANACO</name>
<gene>
    <name evidence="1" type="ORF">CB5_LOCUS25708</name>
</gene>
<proteinExistence type="predicted"/>
<dbReference type="PANTHER" id="PTHR47165:SF4">
    <property type="entry name" value="OS03G0429900 PROTEIN"/>
    <property type="match status" value="1"/>
</dbReference>
<protein>
    <recommendedName>
        <fullName evidence="2">Replication protein A 70 kDa DNA-binding subunit B-like</fullName>
    </recommendedName>
</protein>
<sequence>MAAMSVTVCFRELLRDICERLAMPTPRYGIPVESDGFISVAVTETIRCWGAPSVDVDKSEEDAARRAVGRLREEFDFEVIDYNLNDKKFYENLYARISNGYSSFHRKYKRFKSDYCLLKGYYAELMTEKDRSIAECEELKKNMRKCVELLSPISDGVAAIPGSRAVSEDDPETPSGYRDVLGSISTIGPVSQIYVGQELTPLRNLEIRDLENKTLYVTLWDKFATNFDDCLNSQKQVDGPIVVISFTYQPAQHQGSINLELQEVQDFKLNLHGNEDAIAPIRSTDCVEKPLLSLEEQMTKNRRTIAELLQLNMPDLEDIKYTCEGKLTAIDTTYGWWYKACYDCKGAVKAYGDTFWCAVAEKMIGLPCPGIICVNQEF</sequence>
<dbReference type="SUPFAM" id="SSF50249">
    <property type="entry name" value="Nucleic acid-binding proteins"/>
    <property type="match status" value="2"/>
</dbReference>
<organism evidence="1">
    <name type="scientific">Ananas comosus var. bracteatus</name>
    <name type="common">red pineapple</name>
    <dbReference type="NCBI Taxonomy" id="296719"/>
    <lineage>
        <taxon>Eukaryota</taxon>
        <taxon>Viridiplantae</taxon>
        <taxon>Streptophyta</taxon>
        <taxon>Embryophyta</taxon>
        <taxon>Tracheophyta</taxon>
        <taxon>Spermatophyta</taxon>
        <taxon>Magnoliopsida</taxon>
        <taxon>Liliopsida</taxon>
        <taxon>Poales</taxon>
        <taxon>Bromeliaceae</taxon>
        <taxon>Bromelioideae</taxon>
        <taxon>Ananas</taxon>
    </lineage>
</organism>
<dbReference type="InterPro" id="IPR012340">
    <property type="entry name" value="NA-bd_OB-fold"/>
</dbReference>
<dbReference type="AlphaFoldDB" id="A0A6V7QHU9"/>